<dbReference type="Proteomes" id="UP000650467">
    <property type="component" value="Unassembled WGS sequence"/>
</dbReference>
<gene>
    <name evidence="3" type="ORF">HXX76_009862</name>
</gene>
<feature type="compositionally biased region" description="Pro residues" evidence="1">
    <location>
        <begin position="206"/>
        <end position="219"/>
    </location>
</feature>
<feature type="chain" id="PRO_5032494294" evidence="2">
    <location>
        <begin position="23"/>
        <end position="301"/>
    </location>
</feature>
<dbReference type="OrthoDB" id="537042at2759"/>
<feature type="compositionally biased region" description="Low complexity" evidence="1">
    <location>
        <begin position="39"/>
        <end position="58"/>
    </location>
</feature>
<feature type="region of interest" description="Disordered" evidence="1">
    <location>
        <begin position="193"/>
        <end position="219"/>
    </location>
</feature>
<feature type="compositionally biased region" description="Pro residues" evidence="1">
    <location>
        <begin position="66"/>
        <end position="86"/>
    </location>
</feature>
<dbReference type="EMBL" id="JAEHOC010000026">
    <property type="protein sequence ID" value="KAG2430889.1"/>
    <property type="molecule type" value="Genomic_DNA"/>
</dbReference>
<sequence>MRSANVLLLAACLLLGVHDSVAQGTVRPGSKVRLPRGSPLTLARQPPPRRAAVASPPLGGHSTAEPRPPVPVATHPSPPVALPPPAPPLPAPPVVYRNDQILEIEPGQACDPTANFTRVSGPACALVAGTVDAPNGNNYLSGLPIWPASGPRFPRFSYLLMTSAGQLSTIRFAGGAAWSIDGASGNVTRFETSTRRRAQEVAPSTSPAPTPAPAPVPAPGPAVALVLRSDGSFVFTRADGSPTGVGSATLGVSRVAAGGGANAPFTMRLLDFPEQVPSLDLAIYNKHGELSWSLFGGGDDA</sequence>
<evidence type="ECO:0000256" key="2">
    <source>
        <dbReference type="SAM" id="SignalP"/>
    </source>
</evidence>
<feature type="region of interest" description="Disordered" evidence="1">
    <location>
        <begin position="24"/>
        <end position="86"/>
    </location>
</feature>
<protein>
    <submittedName>
        <fullName evidence="3">Uncharacterized protein</fullName>
    </submittedName>
</protein>
<accession>A0A835VZ18</accession>
<evidence type="ECO:0000313" key="3">
    <source>
        <dbReference type="EMBL" id="KAG2430889.1"/>
    </source>
</evidence>
<evidence type="ECO:0000256" key="1">
    <source>
        <dbReference type="SAM" id="MobiDB-lite"/>
    </source>
</evidence>
<name>A0A835VZ18_CHLIN</name>
<keyword evidence="2" id="KW-0732">Signal</keyword>
<reference evidence="3" key="1">
    <citation type="journal article" date="2020" name="bioRxiv">
        <title>Comparative genomics of Chlamydomonas.</title>
        <authorList>
            <person name="Craig R.J."/>
            <person name="Hasan A.R."/>
            <person name="Ness R.W."/>
            <person name="Keightley P.D."/>
        </authorList>
    </citation>
    <scope>NUCLEOTIDE SEQUENCE</scope>
    <source>
        <strain evidence="3">SAG 7.73</strain>
    </source>
</reference>
<comment type="caution">
    <text evidence="3">The sequence shown here is derived from an EMBL/GenBank/DDBJ whole genome shotgun (WGS) entry which is preliminary data.</text>
</comment>
<dbReference type="AlphaFoldDB" id="A0A835VZ18"/>
<keyword evidence="4" id="KW-1185">Reference proteome</keyword>
<proteinExistence type="predicted"/>
<evidence type="ECO:0000313" key="4">
    <source>
        <dbReference type="Proteomes" id="UP000650467"/>
    </source>
</evidence>
<organism evidence="3 4">
    <name type="scientific">Chlamydomonas incerta</name>
    <dbReference type="NCBI Taxonomy" id="51695"/>
    <lineage>
        <taxon>Eukaryota</taxon>
        <taxon>Viridiplantae</taxon>
        <taxon>Chlorophyta</taxon>
        <taxon>core chlorophytes</taxon>
        <taxon>Chlorophyceae</taxon>
        <taxon>CS clade</taxon>
        <taxon>Chlamydomonadales</taxon>
        <taxon>Chlamydomonadaceae</taxon>
        <taxon>Chlamydomonas</taxon>
    </lineage>
</organism>
<feature type="signal peptide" evidence="2">
    <location>
        <begin position="1"/>
        <end position="22"/>
    </location>
</feature>